<dbReference type="Gene3D" id="3.40.20.10">
    <property type="entry name" value="Severin"/>
    <property type="match status" value="1"/>
</dbReference>
<dbReference type="GO" id="GO:0005884">
    <property type="term" value="C:actin filament"/>
    <property type="evidence" value="ECO:0007669"/>
    <property type="project" value="TreeGrafter"/>
</dbReference>
<evidence type="ECO:0000256" key="4">
    <source>
        <dbReference type="ARBA" id="ARBA00023212"/>
    </source>
</evidence>
<evidence type="ECO:0000313" key="10">
    <source>
        <dbReference type="EnsemblMetazoa" id="XP_020892926.1"/>
    </source>
</evidence>
<dbReference type="GO" id="GO:0051015">
    <property type="term" value="F:actin filament binding"/>
    <property type="evidence" value="ECO:0007669"/>
    <property type="project" value="TreeGrafter"/>
</dbReference>
<dbReference type="InterPro" id="IPR002108">
    <property type="entry name" value="ADF-H"/>
</dbReference>
<dbReference type="GO" id="GO:0030864">
    <property type="term" value="C:cortical actin cytoskeleton"/>
    <property type="evidence" value="ECO:0007669"/>
    <property type="project" value="TreeGrafter"/>
</dbReference>
<name>A0A913WRA1_EXADI</name>
<organism evidence="10 11">
    <name type="scientific">Exaiptasia diaphana</name>
    <name type="common">Tropical sea anemone</name>
    <name type="synonym">Aiptasia pulchella</name>
    <dbReference type="NCBI Taxonomy" id="2652724"/>
    <lineage>
        <taxon>Eukaryota</taxon>
        <taxon>Metazoa</taxon>
        <taxon>Cnidaria</taxon>
        <taxon>Anthozoa</taxon>
        <taxon>Hexacorallia</taxon>
        <taxon>Actiniaria</taxon>
        <taxon>Aiptasiidae</taxon>
        <taxon>Exaiptasia</taxon>
    </lineage>
</organism>
<accession>A0A913WRA1</accession>
<feature type="domain" description="ADF-H" evidence="9">
    <location>
        <begin position="1"/>
        <end position="130"/>
    </location>
</feature>
<keyword evidence="11" id="KW-1185">Reference proteome</keyword>
<dbReference type="PANTHER" id="PTHR10829:SF29">
    <property type="entry name" value="COACTOSIN-LIKE PROTEIN"/>
    <property type="match status" value="1"/>
</dbReference>
<proteinExistence type="inferred from homology"/>
<reference evidence="10" key="1">
    <citation type="submission" date="2022-11" db="UniProtKB">
        <authorList>
            <consortium name="EnsemblMetazoa"/>
        </authorList>
    </citation>
    <scope>IDENTIFICATION</scope>
</reference>
<sequence>MVAVDRDGLFSAYEAVRDDKTEEEWALFGYDDSNTVVHLKSGSQYDDFLTELKDEERCYAYLRIQSGDELSKRAKFVFVAWIGENVSGMKKAKVGTDKSSVKAVLKNFAIEISTGEKHELELEEVRAAVRKAGGANYGTGQ</sequence>
<evidence type="ECO:0000256" key="7">
    <source>
        <dbReference type="ARBA" id="ARBA00062335"/>
    </source>
</evidence>
<dbReference type="RefSeq" id="XP_020892926.1">
    <property type="nucleotide sequence ID" value="XM_021037267.2"/>
</dbReference>
<dbReference type="PANTHER" id="PTHR10829">
    <property type="entry name" value="CORTACTIN AND DREBRIN"/>
    <property type="match status" value="1"/>
</dbReference>
<comment type="similarity">
    <text evidence="5">Belongs to the actin-binding proteins ADF family. Coactosin subfamily.</text>
</comment>
<evidence type="ECO:0000256" key="5">
    <source>
        <dbReference type="ARBA" id="ARBA00038052"/>
    </source>
</evidence>
<protein>
    <recommendedName>
        <fullName evidence="8">Coactosin-like protein</fullName>
    </recommendedName>
</protein>
<dbReference type="KEGG" id="epa:110232154"/>
<dbReference type="OMA" id="WIGPNCK"/>
<dbReference type="CDD" id="cd11282">
    <property type="entry name" value="ADF_coactosin_like"/>
    <property type="match status" value="1"/>
</dbReference>
<keyword evidence="3" id="KW-0009">Actin-binding</keyword>
<comment type="function">
    <text evidence="6">Binds to F-actin in a calcium-independent manner. Has no direct effect on actin depolymerization. Acts as a chaperone for ALOX5 (5LO), influencing both its stability and activity in leukotrienes synthesis.</text>
</comment>
<dbReference type="Proteomes" id="UP000887567">
    <property type="component" value="Unplaced"/>
</dbReference>
<dbReference type="SMART" id="SM00102">
    <property type="entry name" value="ADF"/>
    <property type="match status" value="1"/>
</dbReference>
<evidence type="ECO:0000256" key="2">
    <source>
        <dbReference type="ARBA" id="ARBA00022490"/>
    </source>
</evidence>
<dbReference type="EnsemblMetazoa" id="XM_021037267.2">
    <property type="protein sequence ID" value="XP_020892926.1"/>
    <property type="gene ID" value="LOC110232154"/>
</dbReference>
<evidence type="ECO:0000256" key="6">
    <source>
        <dbReference type="ARBA" id="ARBA00058385"/>
    </source>
</evidence>
<evidence type="ECO:0000259" key="9">
    <source>
        <dbReference type="PROSITE" id="PS51263"/>
    </source>
</evidence>
<dbReference type="GO" id="GO:0030833">
    <property type="term" value="P:regulation of actin filament polymerization"/>
    <property type="evidence" value="ECO:0007669"/>
    <property type="project" value="TreeGrafter"/>
</dbReference>
<dbReference type="Pfam" id="PF00241">
    <property type="entry name" value="Cofilin_ADF"/>
    <property type="match status" value="1"/>
</dbReference>
<dbReference type="PROSITE" id="PS51263">
    <property type="entry name" value="ADF_H"/>
    <property type="match status" value="1"/>
</dbReference>
<dbReference type="InterPro" id="IPR029006">
    <property type="entry name" value="ADF-H/Gelsolin-like_dom_sf"/>
</dbReference>
<keyword evidence="4" id="KW-0206">Cytoskeleton</keyword>
<comment type="subunit">
    <text evidence="7">Interacts with 5-lipoxygenase (ALOX5/5LO) in a calcium-independent manner. Binds to F-actin with a stoichiometry of 1:2.</text>
</comment>
<dbReference type="OrthoDB" id="20822at2759"/>
<dbReference type="GeneID" id="110232154"/>
<evidence type="ECO:0000256" key="8">
    <source>
        <dbReference type="ARBA" id="ARBA00068121"/>
    </source>
</evidence>
<dbReference type="FunFam" id="3.40.20.10:FF:000018">
    <property type="entry name" value="Coactosin-like 1"/>
    <property type="match status" value="1"/>
</dbReference>
<evidence type="ECO:0000256" key="1">
    <source>
        <dbReference type="ARBA" id="ARBA00004245"/>
    </source>
</evidence>
<keyword evidence="2" id="KW-0963">Cytoplasm</keyword>
<dbReference type="GO" id="GO:0030427">
    <property type="term" value="C:site of polarized growth"/>
    <property type="evidence" value="ECO:0007669"/>
    <property type="project" value="TreeGrafter"/>
</dbReference>
<evidence type="ECO:0000313" key="11">
    <source>
        <dbReference type="Proteomes" id="UP000887567"/>
    </source>
</evidence>
<comment type="subcellular location">
    <subcellularLocation>
        <location evidence="1">Cytoplasm</location>
        <location evidence="1">Cytoskeleton</location>
    </subcellularLocation>
</comment>
<dbReference type="AlphaFoldDB" id="A0A913WRA1"/>
<dbReference type="SUPFAM" id="SSF55753">
    <property type="entry name" value="Actin depolymerizing proteins"/>
    <property type="match status" value="1"/>
</dbReference>
<evidence type="ECO:0000256" key="3">
    <source>
        <dbReference type="ARBA" id="ARBA00023203"/>
    </source>
</evidence>